<organism evidence="3 4">
    <name type="scientific">Fusarium austroafricanum</name>
    <dbReference type="NCBI Taxonomy" id="2364996"/>
    <lineage>
        <taxon>Eukaryota</taxon>
        <taxon>Fungi</taxon>
        <taxon>Dikarya</taxon>
        <taxon>Ascomycota</taxon>
        <taxon>Pezizomycotina</taxon>
        <taxon>Sordariomycetes</taxon>
        <taxon>Hypocreomycetidae</taxon>
        <taxon>Hypocreales</taxon>
        <taxon>Nectriaceae</taxon>
        <taxon>Fusarium</taxon>
        <taxon>Fusarium concolor species complex</taxon>
    </lineage>
</organism>
<proteinExistence type="predicted"/>
<keyword evidence="2" id="KW-1133">Transmembrane helix</keyword>
<comment type="caution">
    <text evidence="3">The sequence shown here is derived from an EMBL/GenBank/DDBJ whole genome shotgun (WGS) entry which is preliminary data.</text>
</comment>
<dbReference type="OrthoDB" id="5347452at2759"/>
<sequence length="295" mass="32070">MPTLARFIDYPLQTIDVVDDRAVTAPTHIVTKPREFRIEARSGEAVPTYTVTYAPDSVCGYLSGSVQIPITCENKNICLWELDSFKFIACELKGQTTGIARTKCLARDEALDPNLCEDDCVSNTYNLLCTNETAPFCRTYAYPRGVRDYRCAPTAATRVSSVDFTYNGEKYPKFTISTLVDKDTQMKVPTSASSSNTAETGAATSSTAAEPKKGGGGLSKEGIVAIAIVFGVFLIVAVGAGIYYYRRHHPKQPQGAATLTEAVPPAVDKLNAPVVSQRPVSRSNELPEVVHELRE</sequence>
<feature type="region of interest" description="Disordered" evidence="1">
    <location>
        <begin position="186"/>
        <end position="216"/>
    </location>
</feature>
<evidence type="ECO:0000313" key="4">
    <source>
        <dbReference type="Proteomes" id="UP000605986"/>
    </source>
</evidence>
<keyword evidence="2" id="KW-0812">Transmembrane</keyword>
<feature type="compositionally biased region" description="Low complexity" evidence="1">
    <location>
        <begin position="190"/>
        <end position="209"/>
    </location>
</feature>
<keyword evidence="4" id="KW-1185">Reference proteome</keyword>
<accession>A0A8H4NDD3</accession>
<dbReference type="Proteomes" id="UP000605986">
    <property type="component" value="Unassembled WGS sequence"/>
</dbReference>
<feature type="transmembrane region" description="Helical" evidence="2">
    <location>
        <begin position="222"/>
        <end position="245"/>
    </location>
</feature>
<evidence type="ECO:0000313" key="3">
    <source>
        <dbReference type="EMBL" id="KAF4414819.1"/>
    </source>
</evidence>
<reference evidence="3" key="1">
    <citation type="submission" date="2020-01" db="EMBL/GenBank/DDBJ databases">
        <title>Identification and distribution of gene clusters putatively required for synthesis of sphingolipid metabolism inhibitors in phylogenetically diverse species of the filamentous fungus Fusarium.</title>
        <authorList>
            <person name="Kim H.-S."/>
            <person name="Busman M."/>
            <person name="Brown D.W."/>
            <person name="Divon H."/>
            <person name="Uhlig S."/>
            <person name="Proctor R.H."/>
        </authorList>
    </citation>
    <scope>NUCLEOTIDE SEQUENCE</scope>
    <source>
        <strain evidence="3">NRRL 53441</strain>
    </source>
</reference>
<dbReference type="AlphaFoldDB" id="A0A8H4NDD3"/>
<dbReference type="EMBL" id="JAADJG010001673">
    <property type="protein sequence ID" value="KAF4414819.1"/>
    <property type="molecule type" value="Genomic_DNA"/>
</dbReference>
<keyword evidence="2" id="KW-0472">Membrane</keyword>
<name>A0A8H4NDD3_9HYPO</name>
<feature type="region of interest" description="Disordered" evidence="1">
    <location>
        <begin position="274"/>
        <end position="295"/>
    </location>
</feature>
<protein>
    <submittedName>
        <fullName evidence="3">Uncharacterized protein</fullName>
    </submittedName>
</protein>
<gene>
    <name evidence="3" type="ORF">F53441_14694</name>
</gene>
<evidence type="ECO:0000256" key="2">
    <source>
        <dbReference type="SAM" id="Phobius"/>
    </source>
</evidence>
<evidence type="ECO:0000256" key="1">
    <source>
        <dbReference type="SAM" id="MobiDB-lite"/>
    </source>
</evidence>